<keyword evidence="2" id="KW-0812">Transmembrane</keyword>
<reference evidence="4" key="1">
    <citation type="submission" date="2016-06" db="EMBL/GenBank/DDBJ databases">
        <authorList>
            <person name="Petersen J."/>
            <person name="Sayavedra L."/>
        </authorList>
    </citation>
    <scope>NUCLEOTIDE SEQUENCE [LARGE SCALE GENOMIC DNA]</scope>
    <source>
        <strain evidence="4">BazSymA</strain>
    </source>
</reference>
<sequence>MDIISLLEREMKASIQDFNQDSDSNITIEDVKVWFFETEKLIRTTANLSLEVTSQQAINQLRYAAHHILKSDKQEDVIEAYKHCKRAYYDTLDLFILTLNDRFVTSLVYVEDSEKRTNIAEKLKKILIKIQTERFKVQTRVEYYDSIQSQLIESLNLLEELSLAASISSDTQEQELQKVIDENEQLRNHNNKLENDVEKHIQEQSAKITKNSYWFAIVLTILTPVGLLFQGSLTDYFRDPTTKVEYSLNLDKASNLPSLGKK</sequence>
<keyword evidence="1" id="KW-0175">Coiled coil</keyword>
<evidence type="ECO:0000313" key="3">
    <source>
        <dbReference type="EMBL" id="SEH96989.1"/>
    </source>
</evidence>
<dbReference type="RefSeq" id="WP_090717304.1">
    <property type="nucleotide sequence ID" value="NZ_CAESAP020000161.1"/>
</dbReference>
<dbReference type="Proteomes" id="UP000198988">
    <property type="component" value="Unassembled WGS sequence"/>
</dbReference>
<gene>
    <name evidence="3" type="ORF">BAZSYMA_ACONTIG00138_5</name>
</gene>
<organism evidence="3 4">
    <name type="scientific">Bathymodiolus azoricus thioautotrophic gill symbiont</name>
    <dbReference type="NCBI Taxonomy" id="235205"/>
    <lineage>
        <taxon>Bacteria</taxon>
        <taxon>Pseudomonadati</taxon>
        <taxon>Pseudomonadota</taxon>
        <taxon>Gammaproteobacteria</taxon>
        <taxon>sulfur-oxidizing symbionts</taxon>
    </lineage>
</organism>
<feature type="coiled-coil region" evidence="1">
    <location>
        <begin position="169"/>
        <end position="203"/>
    </location>
</feature>
<name>A0A1H6MDB7_9GAMM</name>
<keyword evidence="2" id="KW-0472">Membrane</keyword>
<dbReference type="OrthoDB" id="9786044at2"/>
<protein>
    <submittedName>
        <fullName evidence="3">Uncharacterized protein</fullName>
    </submittedName>
</protein>
<proteinExistence type="predicted"/>
<evidence type="ECO:0000256" key="2">
    <source>
        <dbReference type="SAM" id="Phobius"/>
    </source>
</evidence>
<evidence type="ECO:0000256" key="1">
    <source>
        <dbReference type="SAM" id="Coils"/>
    </source>
</evidence>
<accession>A0A1H6MDB7</accession>
<dbReference type="EMBL" id="CDSC02000381">
    <property type="protein sequence ID" value="SEH96989.1"/>
    <property type="molecule type" value="Genomic_DNA"/>
</dbReference>
<feature type="transmembrane region" description="Helical" evidence="2">
    <location>
        <begin position="212"/>
        <end position="229"/>
    </location>
</feature>
<keyword evidence="2" id="KW-1133">Transmembrane helix</keyword>
<dbReference type="AlphaFoldDB" id="A0A1H6MDB7"/>
<evidence type="ECO:0000313" key="4">
    <source>
        <dbReference type="Proteomes" id="UP000198988"/>
    </source>
</evidence>